<keyword evidence="2" id="KW-1185">Reference proteome</keyword>
<dbReference type="AlphaFoldDB" id="A0A917B1C4"/>
<evidence type="ECO:0000313" key="1">
    <source>
        <dbReference type="EMBL" id="GGF11744.1"/>
    </source>
</evidence>
<gene>
    <name evidence="1" type="ORF">GCM10011399_02010</name>
</gene>
<name>A0A917B1C4_9MICO</name>
<organism evidence="1 2">
    <name type="scientific">Subtercola lobariae</name>
    <dbReference type="NCBI Taxonomy" id="1588641"/>
    <lineage>
        <taxon>Bacteria</taxon>
        <taxon>Bacillati</taxon>
        <taxon>Actinomycetota</taxon>
        <taxon>Actinomycetes</taxon>
        <taxon>Micrococcales</taxon>
        <taxon>Microbacteriaceae</taxon>
        <taxon>Subtercola</taxon>
    </lineage>
</organism>
<protein>
    <submittedName>
        <fullName evidence="1">Uncharacterized protein</fullName>
    </submittedName>
</protein>
<reference evidence="1 2" key="1">
    <citation type="journal article" date="2014" name="Int. J. Syst. Evol. Microbiol.">
        <title>Complete genome sequence of Corynebacterium casei LMG S-19264T (=DSM 44701T), isolated from a smear-ripened cheese.</title>
        <authorList>
            <consortium name="US DOE Joint Genome Institute (JGI-PGF)"/>
            <person name="Walter F."/>
            <person name="Albersmeier A."/>
            <person name="Kalinowski J."/>
            <person name="Ruckert C."/>
        </authorList>
    </citation>
    <scope>NUCLEOTIDE SEQUENCE [LARGE SCALE GENOMIC DNA]</scope>
    <source>
        <strain evidence="1 2">CGMCC 1.12976</strain>
    </source>
</reference>
<proteinExistence type="predicted"/>
<comment type="caution">
    <text evidence="1">The sequence shown here is derived from an EMBL/GenBank/DDBJ whole genome shotgun (WGS) entry which is preliminary data.</text>
</comment>
<sequence>MLCSNKNDRVVRYALGGSSKPVAIASYDLLPHPEKAALPSEELLVRAFEPMTPDSLNGG</sequence>
<dbReference type="EMBL" id="BMGP01000001">
    <property type="protein sequence ID" value="GGF11744.1"/>
    <property type="molecule type" value="Genomic_DNA"/>
</dbReference>
<dbReference type="Proteomes" id="UP000598775">
    <property type="component" value="Unassembled WGS sequence"/>
</dbReference>
<evidence type="ECO:0000313" key="2">
    <source>
        <dbReference type="Proteomes" id="UP000598775"/>
    </source>
</evidence>
<accession>A0A917B1C4</accession>